<organism evidence="1 2">
    <name type="scientific">Luteolibacter pohnpeiensis</name>
    <dbReference type="NCBI Taxonomy" id="454153"/>
    <lineage>
        <taxon>Bacteria</taxon>
        <taxon>Pseudomonadati</taxon>
        <taxon>Verrucomicrobiota</taxon>
        <taxon>Verrucomicrobiia</taxon>
        <taxon>Verrucomicrobiales</taxon>
        <taxon>Verrucomicrobiaceae</taxon>
        <taxon>Luteolibacter</taxon>
    </lineage>
</organism>
<keyword evidence="2" id="KW-1185">Reference proteome</keyword>
<dbReference type="EMBL" id="JAENIJ010000041">
    <property type="protein sequence ID" value="MBK1884295.1"/>
    <property type="molecule type" value="Genomic_DNA"/>
</dbReference>
<comment type="caution">
    <text evidence="1">The sequence shown here is derived from an EMBL/GenBank/DDBJ whole genome shotgun (WGS) entry which is preliminary data.</text>
</comment>
<evidence type="ECO:0000313" key="1">
    <source>
        <dbReference type="EMBL" id="MBK1884295.1"/>
    </source>
</evidence>
<accession>A0A934SAB3</accession>
<sequence>MKNKMSATEWHGLYETCVKTIPVVRDLNRGSMRGVILRFPGKIEAESFEEWMQPKAWGNSICSLVEGYTKTLTPAMILDSIRLTGELPLGDKSRHVAIFEHVDRSDIFNVIDLLQSGFNESELTIIKESLSMLDWCSLRYVGKQIIRIGINVNILEIGELDEIIMRYQDALKKLCFPRQSKKQILSILQASNSLYFADLGTGGG</sequence>
<gene>
    <name evidence="1" type="ORF">JIN85_17885</name>
</gene>
<proteinExistence type="predicted"/>
<dbReference type="Proteomes" id="UP000603141">
    <property type="component" value="Unassembled WGS sequence"/>
</dbReference>
<reference evidence="1" key="1">
    <citation type="submission" date="2021-01" db="EMBL/GenBank/DDBJ databases">
        <title>Modified the classification status of verrucomicrobia.</title>
        <authorList>
            <person name="Feng X."/>
        </authorList>
    </citation>
    <scope>NUCLEOTIDE SEQUENCE</scope>
    <source>
        <strain evidence="1">KCTC 22041</strain>
    </source>
</reference>
<evidence type="ECO:0000313" key="2">
    <source>
        <dbReference type="Proteomes" id="UP000603141"/>
    </source>
</evidence>
<dbReference type="AlphaFoldDB" id="A0A934SAB3"/>
<protein>
    <submittedName>
        <fullName evidence="1">Uncharacterized protein</fullName>
    </submittedName>
</protein>
<name>A0A934SAB3_9BACT</name>